<proteinExistence type="predicted"/>
<evidence type="ECO:0000313" key="1">
    <source>
        <dbReference type="EMBL" id="RGX80029.1"/>
    </source>
</evidence>
<dbReference type="AlphaFoldDB" id="A0A413H977"/>
<accession>A0A413H977</accession>
<protein>
    <submittedName>
        <fullName evidence="1">Uncharacterized protein</fullName>
    </submittedName>
</protein>
<evidence type="ECO:0000313" key="2">
    <source>
        <dbReference type="Proteomes" id="UP000286075"/>
    </source>
</evidence>
<organism evidence="1 2">
    <name type="scientific">Bacteroides stercorirosoris</name>
    <dbReference type="NCBI Taxonomy" id="871324"/>
    <lineage>
        <taxon>Bacteria</taxon>
        <taxon>Pseudomonadati</taxon>
        <taxon>Bacteroidota</taxon>
        <taxon>Bacteroidia</taxon>
        <taxon>Bacteroidales</taxon>
        <taxon>Bacteroidaceae</taxon>
        <taxon>Bacteroides</taxon>
    </lineage>
</organism>
<name>A0A413H977_9BACE</name>
<dbReference type="EMBL" id="QSCF01000006">
    <property type="protein sequence ID" value="RGX80029.1"/>
    <property type="molecule type" value="Genomic_DNA"/>
</dbReference>
<sequence length="77" mass="8803">MRKDLCSCTFRQKKHENAHFSAVEMPYFALSNATLKQAKCHISVNQMPHSNTHQVWHSACLTVAFGLLRCGILRVFL</sequence>
<comment type="caution">
    <text evidence="1">The sequence shown here is derived from an EMBL/GenBank/DDBJ whole genome shotgun (WGS) entry which is preliminary data.</text>
</comment>
<dbReference type="Proteomes" id="UP000286075">
    <property type="component" value="Unassembled WGS sequence"/>
</dbReference>
<reference evidence="1 2" key="1">
    <citation type="submission" date="2018-08" db="EMBL/GenBank/DDBJ databases">
        <title>A genome reference for cultivated species of the human gut microbiota.</title>
        <authorList>
            <person name="Zou Y."/>
            <person name="Xue W."/>
            <person name="Luo G."/>
        </authorList>
    </citation>
    <scope>NUCLEOTIDE SEQUENCE [LARGE SCALE GENOMIC DNA]</scope>
    <source>
        <strain evidence="1 2">OF03-9BH</strain>
    </source>
</reference>
<gene>
    <name evidence="1" type="ORF">DXA68_05450</name>
</gene>